<dbReference type="InterPro" id="IPR009071">
    <property type="entry name" value="HMG_box_dom"/>
</dbReference>
<dbReference type="AlphaFoldDB" id="A0A397T9N7"/>
<keyword evidence="3" id="KW-0539">Nucleus</keyword>
<dbReference type="PROSITE" id="PS50118">
    <property type="entry name" value="HMG_BOX_2"/>
    <property type="match status" value="1"/>
</dbReference>
<evidence type="ECO:0000313" key="5">
    <source>
        <dbReference type="EMBL" id="RIA92987.1"/>
    </source>
</evidence>
<evidence type="ECO:0000256" key="2">
    <source>
        <dbReference type="ARBA" id="ARBA00023163"/>
    </source>
</evidence>
<dbReference type="GO" id="GO:0030154">
    <property type="term" value="P:cell differentiation"/>
    <property type="evidence" value="ECO:0007669"/>
    <property type="project" value="TreeGrafter"/>
</dbReference>
<feature type="domain" description="HMG box" evidence="4">
    <location>
        <begin position="2"/>
        <end position="71"/>
    </location>
</feature>
<keyword evidence="6" id="KW-1185">Reference proteome</keyword>
<reference evidence="5 6" key="1">
    <citation type="submission" date="2018-06" db="EMBL/GenBank/DDBJ databases">
        <title>Comparative genomics reveals the genomic features of Rhizophagus irregularis, R. cerebriforme, R. diaphanum and Gigaspora rosea, and their symbiotic lifestyle signature.</title>
        <authorList>
            <person name="Morin E."/>
            <person name="San Clemente H."/>
            <person name="Chen E.C.H."/>
            <person name="De La Providencia I."/>
            <person name="Hainaut M."/>
            <person name="Kuo A."/>
            <person name="Kohler A."/>
            <person name="Murat C."/>
            <person name="Tang N."/>
            <person name="Roy S."/>
            <person name="Loubradou J."/>
            <person name="Henrissat B."/>
            <person name="Grigoriev I.V."/>
            <person name="Corradi N."/>
            <person name="Roux C."/>
            <person name="Martin F.M."/>
        </authorList>
    </citation>
    <scope>NUCLEOTIDE SEQUENCE [LARGE SCALE GENOMIC DNA]</scope>
    <source>
        <strain evidence="5 6">DAOM 227022</strain>
    </source>
</reference>
<dbReference type="PANTHER" id="PTHR10270">
    <property type="entry name" value="SOX TRANSCRIPTION FACTOR"/>
    <property type="match status" value="1"/>
</dbReference>
<comment type="caution">
    <text evidence="5">The sequence shown here is derived from an EMBL/GenBank/DDBJ whole genome shotgun (WGS) entry which is preliminary data.</text>
</comment>
<gene>
    <name evidence="5" type="ORF">C1645_672881</name>
</gene>
<dbReference type="SUPFAM" id="SSF47095">
    <property type="entry name" value="HMG-box"/>
    <property type="match status" value="1"/>
</dbReference>
<evidence type="ECO:0000259" key="4">
    <source>
        <dbReference type="PROSITE" id="PS50118"/>
    </source>
</evidence>
<dbReference type="Gene3D" id="1.10.30.10">
    <property type="entry name" value="High mobility group box domain"/>
    <property type="match status" value="1"/>
</dbReference>
<dbReference type="GO" id="GO:0005634">
    <property type="term" value="C:nucleus"/>
    <property type="evidence" value="ECO:0007669"/>
    <property type="project" value="UniProtKB-UniRule"/>
</dbReference>
<dbReference type="Pfam" id="PF00505">
    <property type="entry name" value="HMG_box"/>
    <property type="match status" value="1"/>
</dbReference>
<feature type="DNA-binding region" description="HMG box" evidence="3">
    <location>
        <begin position="2"/>
        <end position="71"/>
    </location>
</feature>
<accession>A0A397T9N7</accession>
<dbReference type="SMART" id="SM00398">
    <property type="entry name" value="HMG"/>
    <property type="match status" value="1"/>
</dbReference>
<dbReference type="GO" id="GO:0000978">
    <property type="term" value="F:RNA polymerase II cis-regulatory region sequence-specific DNA binding"/>
    <property type="evidence" value="ECO:0007669"/>
    <property type="project" value="TreeGrafter"/>
</dbReference>
<proteinExistence type="predicted"/>
<dbReference type="CDD" id="cd01389">
    <property type="entry name" value="HMG-box_ROX1-like"/>
    <property type="match status" value="1"/>
</dbReference>
<organism evidence="5 6">
    <name type="scientific">Glomus cerebriforme</name>
    <dbReference type="NCBI Taxonomy" id="658196"/>
    <lineage>
        <taxon>Eukaryota</taxon>
        <taxon>Fungi</taxon>
        <taxon>Fungi incertae sedis</taxon>
        <taxon>Mucoromycota</taxon>
        <taxon>Glomeromycotina</taxon>
        <taxon>Glomeromycetes</taxon>
        <taxon>Glomerales</taxon>
        <taxon>Glomeraceae</taxon>
        <taxon>Glomus</taxon>
    </lineage>
</organism>
<dbReference type="OrthoDB" id="6247875at2759"/>
<dbReference type="InterPro" id="IPR050140">
    <property type="entry name" value="SRY-related_HMG-box_TF-like"/>
</dbReference>
<feature type="non-terminal residue" evidence="5">
    <location>
        <position position="79"/>
    </location>
</feature>
<keyword evidence="1 3" id="KW-0238">DNA-binding</keyword>
<dbReference type="Proteomes" id="UP000265703">
    <property type="component" value="Unassembled WGS sequence"/>
</dbReference>
<sequence>RAPRPPNAFIIYRRRMRLQLREQQPLRFKESELSKEIGKLWNEESDEVKEFYHTLAEHAKQKHMRKYKGYKFNPRKKPK</sequence>
<dbReference type="GO" id="GO:0001228">
    <property type="term" value="F:DNA-binding transcription activator activity, RNA polymerase II-specific"/>
    <property type="evidence" value="ECO:0007669"/>
    <property type="project" value="TreeGrafter"/>
</dbReference>
<evidence type="ECO:0000313" key="6">
    <source>
        <dbReference type="Proteomes" id="UP000265703"/>
    </source>
</evidence>
<dbReference type="InterPro" id="IPR036910">
    <property type="entry name" value="HMG_box_dom_sf"/>
</dbReference>
<dbReference type="EMBL" id="QKYT01000113">
    <property type="protein sequence ID" value="RIA92987.1"/>
    <property type="molecule type" value="Genomic_DNA"/>
</dbReference>
<keyword evidence="2" id="KW-0804">Transcription</keyword>
<evidence type="ECO:0000256" key="1">
    <source>
        <dbReference type="ARBA" id="ARBA00023125"/>
    </source>
</evidence>
<name>A0A397T9N7_9GLOM</name>
<evidence type="ECO:0000256" key="3">
    <source>
        <dbReference type="PROSITE-ProRule" id="PRU00267"/>
    </source>
</evidence>
<feature type="non-terminal residue" evidence="5">
    <location>
        <position position="1"/>
    </location>
</feature>
<dbReference type="PANTHER" id="PTHR10270:SF161">
    <property type="entry name" value="SEX-DETERMINING REGION Y PROTEIN"/>
    <property type="match status" value="1"/>
</dbReference>
<protein>
    <submittedName>
        <fullName evidence="5">High mobility group box domain-containing protein</fullName>
    </submittedName>
</protein>